<evidence type="ECO:0000256" key="1">
    <source>
        <dbReference type="ARBA" id="ARBA00004651"/>
    </source>
</evidence>
<dbReference type="GO" id="GO:0062054">
    <property type="term" value="F:fluoride channel activity"/>
    <property type="evidence" value="ECO:0007669"/>
    <property type="project" value="UniProtKB-UniRule"/>
</dbReference>
<keyword evidence="10" id="KW-0915">Sodium</keyword>
<keyword evidence="10" id="KW-0813">Transport</keyword>
<evidence type="ECO:0000313" key="14">
    <source>
        <dbReference type="Proteomes" id="UP001321249"/>
    </source>
</evidence>
<dbReference type="EMBL" id="CP046147">
    <property type="protein sequence ID" value="WFG38638.1"/>
    <property type="molecule type" value="Genomic_DNA"/>
</dbReference>
<evidence type="ECO:0000256" key="6">
    <source>
        <dbReference type="ARBA" id="ARBA00023303"/>
    </source>
</evidence>
<dbReference type="Proteomes" id="UP001219901">
    <property type="component" value="Chromosome"/>
</dbReference>
<dbReference type="GO" id="GO:0140114">
    <property type="term" value="P:cellular detoxification of fluoride"/>
    <property type="evidence" value="ECO:0007669"/>
    <property type="project" value="UniProtKB-UniRule"/>
</dbReference>
<dbReference type="AlphaFoldDB" id="A0AAJ5ZC98"/>
<reference evidence="12" key="2">
    <citation type="journal article" date="2023" name="Nat. Commun.">
        <title>Cultivation of marine bacteria of the SAR202 clade.</title>
        <authorList>
            <person name="Lim Y."/>
            <person name="Seo J.H."/>
            <person name="Giovannoni S.J."/>
            <person name="Kang I."/>
            <person name="Cho J.C."/>
        </authorList>
    </citation>
    <scope>NUCLEOTIDE SEQUENCE</scope>
    <source>
        <strain evidence="12">JH1073</strain>
    </source>
</reference>
<evidence type="ECO:0000256" key="4">
    <source>
        <dbReference type="ARBA" id="ARBA00022989"/>
    </source>
</evidence>
<dbReference type="InterPro" id="IPR003691">
    <property type="entry name" value="FluC"/>
</dbReference>
<feature type="transmembrane region" description="Helical" evidence="10">
    <location>
        <begin position="97"/>
        <end position="118"/>
    </location>
</feature>
<keyword evidence="3 10" id="KW-0812">Transmembrane</keyword>
<dbReference type="Pfam" id="PF02537">
    <property type="entry name" value="CRCB"/>
    <property type="match status" value="1"/>
</dbReference>
<feature type="binding site" evidence="10">
    <location>
        <position position="78"/>
    </location>
    <ligand>
        <name>Na(+)</name>
        <dbReference type="ChEBI" id="CHEBI:29101"/>
        <note>structural</note>
    </ligand>
</feature>
<comment type="catalytic activity">
    <reaction evidence="8">
        <text>fluoride(in) = fluoride(out)</text>
        <dbReference type="Rhea" id="RHEA:76159"/>
        <dbReference type="ChEBI" id="CHEBI:17051"/>
    </reaction>
    <physiologicalReaction direction="left-to-right" evidence="8">
        <dbReference type="Rhea" id="RHEA:76160"/>
    </physiologicalReaction>
</comment>
<evidence type="ECO:0000256" key="3">
    <source>
        <dbReference type="ARBA" id="ARBA00022692"/>
    </source>
</evidence>
<feature type="transmembrane region" description="Helical" evidence="10">
    <location>
        <begin position="67"/>
        <end position="85"/>
    </location>
</feature>
<comment type="similarity">
    <text evidence="7 10">Belongs to the fluoride channel Fluc/FEX (TC 1.A.43) family.</text>
</comment>
<proteinExistence type="inferred from homology"/>
<evidence type="ECO:0000256" key="10">
    <source>
        <dbReference type="HAMAP-Rule" id="MF_00454"/>
    </source>
</evidence>
<evidence type="ECO:0000256" key="2">
    <source>
        <dbReference type="ARBA" id="ARBA00022475"/>
    </source>
</evidence>
<feature type="binding site" evidence="10">
    <location>
        <position position="75"/>
    </location>
    <ligand>
        <name>Na(+)</name>
        <dbReference type="ChEBI" id="CHEBI:29101"/>
        <note>structural</note>
    </ligand>
</feature>
<accession>A0AAJ5ZC98</accession>
<dbReference type="EMBL" id="WMBE01000002">
    <property type="protein sequence ID" value="MDG0867229.1"/>
    <property type="molecule type" value="Genomic_DNA"/>
</dbReference>
<evidence type="ECO:0000313" key="13">
    <source>
        <dbReference type="Proteomes" id="UP001219901"/>
    </source>
</evidence>
<comment type="activity regulation">
    <text evidence="10">Na(+) is not transported, but it plays an essential structural role and its presence is essential for fluoride channel function.</text>
</comment>
<feature type="transmembrane region" description="Helical" evidence="10">
    <location>
        <begin position="33"/>
        <end position="55"/>
    </location>
</feature>
<organism evidence="12 13">
    <name type="scientific">Candidatus Lucifugimonas marina</name>
    <dbReference type="NCBI Taxonomy" id="3038979"/>
    <lineage>
        <taxon>Bacteria</taxon>
        <taxon>Bacillati</taxon>
        <taxon>Chloroflexota</taxon>
        <taxon>Dehalococcoidia</taxon>
        <taxon>SAR202 cluster</taxon>
        <taxon>Candidatus Lucifugimonadales</taxon>
        <taxon>Candidatus Lucifugimonadaceae</taxon>
        <taxon>Candidatus Lucifugimonas</taxon>
    </lineage>
</organism>
<evidence type="ECO:0000256" key="7">
    <source>
        <dbReference type="ARBA" id="ARBA00035120"/>
    </source>
</evidence>
<name>A0AAJ5ZC98_9CHLR</name>
<evidence type="ECO:0000256" key="9">
    <source>
        <dbReference type="ARBA" id="ARBA00049940"/>
    </source>
</evidence>
<keyword evidence="6 10" id="KW-0407">Ion channel</keyword>
<comment type="function">
    <text evidence="9 10">Fluoride-specific ion channel. Important for reducing fluoride concentration in the cell, thus reducing its toxicity.</text>
</comment>
<sequence>MEKIIYIALAGAAGTLTRYGIGTLFPRDGVAGMPWGVFVANMLGALLFGLIWAASEERGWISENMRVIALVGFMGAFTTFSTFAFDNVQMARASEWGWFGANMVLTNVGGLAAVFVGFKLVR</sequence>
<reference evidence="13" key="3">
    <citation type="submission" date="2023-06" db="EMBL/GenBank/DDBJ databases">
        <title>Pangenomics reveal diversification of enzyme families and niche specialization in globally abundant SAR202 bacteria.</title>
        <authorList>
            <person name="Saw J.H.W."/>
        </authorList>
    </citation>
    <scope>NUCLEOTIDE SEQUENCE [LARGE SCALE GENOMIC DNA]</scope>
    <source>
        <strain evidence="13">JH1073</strain>
    </source>
</reference>
<evidence type="ECO:0000256" key="8">
    <source>
        <dbReference type="ARBA" id="ARBA00035585"/>
    </source>
</evidence>
<keyword evidence="2 10" id="KW-1003">Cell membrane</keyword>
<dbReference type="Proteomes" id="UP001321249">
    <property type="component" value="Unassembled WGS sequence"/>
</dbReference>
<keyword evidence="10" id="KW-0406">Ion transport</keyword>
<keyword evidence="4 10" id="KW-1133">Transmembrane helix</keyword>
<keyword evidence="13" id="KW-1185">Reference proteome</keyword>
<gene>
    <name evidence="10" type="primary">fluC</name>
    <name evidence="10" type="synonym">crcB</name>
    <name evidence="11" type="ORF">GKO46_09120</name>
    <name evidence="12" type="ORF">GKO48_03125</name>
</gene>
<dbReference type="GO" id="GO:0005886">
    <property type="term" value="C:plasma membrane"/>
    <property type="evidence" value="ECO:0007669"/>
    <property type="project" value="UniProtKB-SubCell"/>
</dbReference>
<keyword evidence="10" id="KW-0479">Metal-binding</keyword>
<dbReference type="GO" id="GO:0046872">
    <property type="term" value="F:metal ion binding"/>
    <property type="evidence" value="ECO:0007669"/>
    <property type="project" value="UniProtKB-KW"/>
</dbReference>
<keyword evidence="5 10" id="KW-0472">Membrane</keyword>
<evidence type="ECO:0000256" key="5">
    <source>
        <dbReference type="ARBA" id="ARBA00023136"/>
    </source>
</evidence>
<evidence type="ECO:0000313" key="11">
    <source>
        <dbReference type="EMBL" id="MDG0867229.1"/>
    </source>
</evidence>
<reference evidence="13 14" key="1">
    <citation type="submission" date="2019-11" db="EMBL/GenBank/DDBJ databases">
        <authorList>
            <person name="Cho J.-C."/>
        </authorList>
    </citation>
    <scope>NUCLEOTIDE SEQUENCE [LARGE SCALE GENOMIC DNA]</scope>
    <source>
        <strain evidence="12 13">JH1073</strain>
        <strain evidence="11 14">JH702</strain>
    </source>
</reference>
<dbReference type="RefSeq" id="WP_342825356.1">
    <property type="nucleotide sequence ID" value="NZ_CP046146.1"/>
</dbReference>
<dbReference type="HAMAP" id="MF_00454">
    <property type="entry name" value="FluC"/>
    <property type="match status" value="1"/>
</dbReference>
<comment type="subcellular location">
    <subcellularLocation>
        <location evidence="1 10">Cell membrane</location>
        <topology evidence="1 10">Multi-pass membrane protein</topology>
    </subcellularLocation>
</comment>
<dbReference type="PANTHER" id="PTHR28259">
    <property type="entry name" value="FLUORIDE EXPORT PROTEIN 1-RELATED"/>
    <property type="match status" value="1"/>
</dbReference>
<evidence type="ECO:0000313" key="12">
    <source>
        <dbReference type="EMBL" id="WFG38638.1"/>
    </source>
</evidence>
<protein>
    <recommendedName>
        <fullName evidence="10">Fluoride-specific ion channel FluC</fullName>
    </recommendedName>
</protein>
<dbReference type="PANTHER" id="PTHR28259:SF1">
    <property type="entry name" value="FLUORIDE EXPORT PROTEIN 1-RELATED"/>
    <property type="match status" value="1"/>
</dbReference>